<organism evidence="1 2">
    <name type="scientific">Nocardioides panzhihuensis</name>
    <dbReference type="NCBI Taxonomy" id="860243"/>
    <lineage>
        <taxon>Bacteria</taxon>
        <taxon>Bacillati</taxon>
        <taxon>Actinomycetota</taxon>
        <taxon>Actinomycetes</taxon>
        <taxon>Propionibacteriales</taxon>
        <taxon>Nocardioidaceae</taxon>
        <taxon>Nocardioides</taxon>
    </lineage>
</organism>
<name>A0A7Z0DPI9_9ACTN</name>
<reference evidence="1 2" key="1">
    <citation type="submission" date="2020-07" db="EMBL/GenBank/DDBJ databases">
        <title>Sequencing the genomes of 1000 actinobacteria strains.</title>
        <authorList>
            <person name="Klenk H.-P."/>
        </authorList>
    </citation>
    <scope>NUCLEOTIDE SEQUENCE [LARGE SCALE GENOMIC DNA]</scope>
    <source>
        <strain evidence="1 2">DSM 26487</strain>
    </source>
</reference>
<dbReference type="EMBL" id="JACBZR010000001">
    <property type="protein sequence ID" value="NYI79394.1"/>
    <property type="molecule type" value="Genomic_DNA"/>
</dbReference>
<gene>
    <name evidence="1" type="ORF">BJ988_004042</name>
</gene>
<evidence type="ECO:0000313" key="2">
    <source>
        <dbReference type="Proteomes" id="UP000564496"/>
    </source>
</evidence>
<comment type="caution">
    <text evidence="1">The sequence shown here is derived from an EMBL/GenBank/DDBJ whole genome shotgun (WGS) entry which is preliminary data.</text>
</comment>
<proteinExistence type="predicted"/>
<dbReference type="RefSeq" id="WP_179659707.1">
    <property type="nucleotide sequence ID" value="NZ_JACBZR010000001.1"/>
</dbReference>
<evidence type="ECO:0000313" key="1">
    <source>
        <dbReference type="EMBL" id="NYI79394.1"/>
    </source>
</evidence>
<dbReference type="AlphaFoldDB" id="A0A7Z0DPI9"/>
<protein>
    <submittedName>
        <fullName evidence="1">Uncharacterized protein</fullName>
    </submittedName>
</protein>
<keyword evidence="2" id="KW-1185">Reference proteome</keyword>
<sequence>MRDPVALWRRSRADRPKAYVVEYPPDAPDDEQRDRVRMLLNLLRPYGSEFQTDMPALVEAPPEVVDCRAFLRSLKGTKVESEDYATTNLVDSADDRLWESFVQVAPYAFSAEFWQGSRYLVSLADECQSVVVYLIPGFDLHAAVADRFDLRLLD</sequence>
<dbReference type="Proteomes" id="UP000564496">
    <property type="component" value="Unassembled WGS sequence"/>
</dbReference>
<accession>A0A7Z0DPI9</accession>